<feature type="compositionally biased region" description="Polar residues" evidence="1">
    <location>
        <begin position="94"/>
        <end position="116"/>
    </location>
</feature>
<dbReference type="HOGENOM" id="CLU_1061202_0_0_5"/>
<accession>Q216B9</accession>
<feature type="region of interest" description="Disordered" evidence="1">
    <location>
        <begin position="25"/>
        <end position="51"/>
    </location>
</feature>
<sequence>MSAIAAVNSSASSAVASLLSDAASAGTAGGTSAATATKSDQAASSAGGNPAVRIDLSDRAKTILERNKVEQVVAGRLQALVQTLRAQNGGKAASQVSNASSQDQSPTSSAGATPRTTAITFGSDQALSDHFQSLTDAQRQPDGSLPSFTKTESDVLNVPSTGEWYKTVGQGYIEAAAAFNDPSYNAFAQAIQNRQVTVQNAQDIAELNFHNTWTIQGGEGGVSINGASSYNHDAAIFKDPTTNYVVSGSGTVISWPKANAAS</sequence>
<evidence type="ECO:0000256" key="2">
    <source>
        <dbReference type="SAM" id="SignalP"/>
    </source>
</evidence>
<dbReference type="EMBL" id="CP000301">
    <property type="protein sequence ID" value="ABD87767.1"/>
    <property type="molecule type" value="Genomic_DNA"/>
</dbReference>
<reference evidence="3" key="1">
    <citation type="submission" date="2006-03" db="EMBL/GenBank/DDBJ databases">
        <title>Complete sequence of Rhodopseudomonas palustris BisB18.</title>
        <authorList>
            <consortium name="US DOE Joint Genome Institute"/>
            <person name="Copeland A."/>
            <person name="Lucas S."/>
            <person name="Lapidus A."/>
            <person name="Barry K."/>
            <person name="Detter J.C."/>
            <person name="Glavina del Rio T."/>
            <person name="Hammon N."/>
            <person name="Israni S."/>
            <person name="Dalin E."/>
            <person name="Tice H."/>
            <person name="Pitluck S."/>
            <person name="Chain P."/>
            <person name="Malfatti S."/>
            <person name="Shin M."/>
            <person name="Vergez L."/>
            <person name="Schmutz J."/>
            <person name="Larimer F."/>
            <person name="Land M."/>
            <person name="Hauser L."/>
            <person name="Pelletier D.A."/>
            <person name="Kyrpides N."/>
            <person name="Anderson I."/>
            <person name="Oda Y."/>
            <person name="Harwood C.S."/>
            <person name="Richardson P."/>
        </authorList>
    </citation>
    <scope>NUCLEOTIDE SEQUENCE [LARGE SCALE GENOMIC DNA]</scope>
    <source>
        <strain evidence="3">BisB18</strain>
    </source>
</reference>
<dbReference type="KEGG" id="rpc:RPC_2213"/>
<keyword evidence="2" id="KW-0732">Signal</keyword>
<dbReference type="OrthoDB" id="10012342at2"/>
<feature type="region of interest" description="Disordered" evidence="1">
    <location>
        <begin position="92"/>
        <end position="116"/>
    </location>
</feature>
<evidence type="ECO:0000256" key="1">
    <source>
        <dbReference type="SAM" id="MobiDB-lite"/>
    </source>
</evidence>
<dbReference type="RefSeq" id="WP_011472666.1">
    <property type="nucleotide sequence ID" value="NC_007925.1"/>
</dbReference>
<feature type="compositionally biased region" description="Low complexity" evidence="1">
    <location>
        <begin position="25"/>
        <end position="39"/>
    </location>
</feature>
<evidence type="ECO:0000313" key="3">
    <source>
        <dbReference type="EMBL" id="ABD87767.1"/>
    </source>
</evidence>
<name>Q216B9_RHOPB</name>
<gene>
    <name evidence="3" type="ordered locus">RPC_2213</name>
</gene>
<proteinExistence type="predicted"/>
<protein>
    <submittedName>
        <fullName evidence="3">Uncharacterized protein</fullName>
    </submittedName>
</protein>
<dbReference type="STRING" id="316056.RPC_2213"/>
<dbReference type="AlphaFoldDB" id="Q216B9"/>
<organism evidence="3">
    <name type="scientific">Rhodopseudomonas palustris (strain BisB18)</name>
    <dbReference type="NCBI Taxonomy" id="316056"/>
    <lineage>
        <taxon>Bacteria</taxon>
        <taxon>Pseudomonadati</taxon>
        <taxon>Pseudomonadota</taxon>
        <taxon>Alphaproteobacteria</taxon>
        <taxon>Hyphomicrobiales</taxon>
        <taxon>Nitrobacteraceae</taxon>
        <taxon>Rhodopseudomonas</taxon>
    </lineage>
</organism>
<feature type="signal peptide" evidence="2">
    <location>
        <begin position="1"/>
        <end position="16"/>
    </location>
</feature>
<feature type="chain" id="PRO_5004199837" evidence="2">
    <location>
        <begin position="17"/>
        <end position="262"/>
    </location>
</feature>